<dbReference type="PANTHER" id="PTHR24960">
    <property type="entry name" value="PHOTOSYSTEM I IRON-SULFUR CENTER-RELATED"/>
    <property type="match status" value="1"/>
</dbReference>
<dbReference type="Gene3D" id="3.30.70.20">
    <property type="match status" value="2"/>
</dbReference>
<keyword evidence="4" id="KW-0411">Iron-sulfur</keyword>
<evidence type="ECO:0000256" key="3">
    <source>
        <dbReference type="ARBA" id="ARBA00023004"/>
    </source>
</evidence>
<keyword evidence="2" id="KW-0479">Metal-binding</keyword>
<dbReference type="InterPro" id="IPR050157">
    <property type="entry name" value="PSI_iron-sulfur_center"/>
</dbReference>
<name>A0A1V6C6F5_UNCT6</name>
<dbReference type="GO" id="GO:0046872">
    <property type="term" value="F:metal ion binding"/>
    <property type="evidence" value="ECO:0007669"/>
    <property type="project" value="UniProtKB-KW"/>
</dbReference>
<dbReference type="Pfam" id="PF12838">
    <property type="entry name" value="Fer4_7"/>
    <property type="match status" value="2"/>
</dbReference>
<evidence type="ECO:0000256" key="4">
    <source>
        <dbReference type="ARBA" id="ARBA00023014"/>
    </source>
</evidence>
<dbReference type="SUPFAM" id="SSF54862">
    <property type="entry name" value="4Fe-4S ferredoxins"/>
    <property type="match status" value="1"/>
</dbReference>
<feature type="domain" description="4Fe-4S ferredoxin-type" evidence="5">
    <location>
        <begin position="39"/>
        <end position="68"/>
    </location>
</feature>
<dbReference type="GO" id="GO:0051539">
    <property type="term" value="F:4 iron, 4 sulfur cluster binding"/>
    <property type="evidence" value="ECO:0007669"/>
    <property type="project" value="UniProtKB-KW"/>
</dbReference>
<evidence type="ECO:0000256" key="1">
    <source>
        <dbReference type="ARBA" id="ARBA00022485"/>
    </source>
</evidence>
<dbReference type="Proteomes" id="UP000485562">
    <property type="component" value="Unassembled WGS sequence"/>
</dbReference>
<dbReference type="InterPro" id="IPR017896">
    <property type="entry name" value="4Fe4S_Fe-S-bd"/>
</dbReference>
<comment type="caution">
    <text evidence="6">The sequence shown here is derived from an EMBL/GenBank/DDBJ whole genome shotgun (WGS) entry which is preliminary data.</text>
</comment>
<dbReference type="PANTHER" id="PTHR24960:SF79">
    <property type="entry name" value="PHOTOSYSTEM I IRON-SULFUR CENTER"/>
    <property type="match status" value="1"/>
</dbReference>
<dbReference type="InterPro" id="IPR017900">
    <property type="entry name" value="4Fe4S_Fe_S_CS"/>
</dbReference>
<evidence type="ECO:0000313" key="6">
    <source>
        <dbReference type="EMBL" id="OQB72509.1"/>
    </source>
</evidence>
<dbReference type="CDD" id="cd16373">
    <property type="entry name" value="DMSOR_beta_like"/>
    <property type="match status" value="1"/>
</dbReference>
<protein>
    <submittedName>
        <fullName evidence="6">Quinol dehydrogenase periplasmic component</fullName>
    </submittedName>
</protein>
<evidence type="ECO:0000259" key="5">
    <source>
        <dbReference type="PROSITE" id="PS51379"/>
    </source>
</evidence>
<gene>
    <name evidence="6" type="ORF">BWX89_01284</name>
</gene>
<reference evidence="6" key="1">
    <citation type="submission" date="2017-02" db="EMBL/GenBank/DDBJ databases">
        <title>Delving into the versatile metabolic prowess of the omnipresent phylum Bacteroidetes.</title>
        <authorList>
            <person name="Nobu M.K."/>
            <person name="Mei R."/>
            <person name="Narihiro T."/>
            <person name="Kuroda K."/>
            <person name="Liu W.-T."/>
        </authorList>
    </citation>
    <scope>NUCLEOTIDE SEQUENCE</scope>
    <source>
        <strain evidence="6">ADurb.Bin131</strain>
    </source>
</reference>
<sequence length="195" mass="21743">MNRKEFLFSLSASVLAAICPGLLLKPEEKSLIIRPPGAIEETLFSQFCVRCGQCLKVCSANCLKPVKIIKSIRNWATPEIIPRQSGCIRCQSCSKVCPTGAIREVKNEEIKIGTAQINTQQCLVWTHQKECLVCLEFCPVQAIHKDQQDRPVVNSGLCVGCGLCEQNCPVTTQEAAIRVSVSGEKRYHIKENRYY</sequence>
<keyword evidence="1" id="KW-0004">4Fe-4S</keyword>
<feature type="domain" description="4Fe-4S ferredoxin-type" evidence="5">
    <location>
        <begin position="76"/>
        <end position="108"/>
    </location>
</feature>
<accession>A0A1V6C6F5</accession>
<dbReference type="AlphaFoldDB" id="A0A1V6C6F5"/>
<dbReference type="PROSITE" id="PS00198">
    <property type="entry name" value="4FE4S_FER_1"/>
    <property type="match status" value="1"/>
</dbReference>
<keyword evidence="3" id="KW-0408">Iron</keyword>
<feature type="domain" description="4Fe-4S ferredoxin-type" evidence="5">
    <location>
        <begin position="149"/>
        <end position="178"/>
    </location>
</feature>
<evidence type="ECO:0000256" key="2">
    <source>
        <dbReference type="ARBA" id="ARBA00022723"/>
    </source>
</evidence>
<organism evidence="6">
    <name type="scientific">candidate division TA06 bacterium ADurb.Bin131</name>
    <dbReference type="NCBI Taxonomy" id="1852827"/>
    <lineage>
        <taxon>Bacteria</taxon>
        <taxon>Bacteria division TA06</taxon>
    </lineage>
</organism>
<dbReference type="PROSITE" id="PS51379">
    <property type="entry name" value="4FE4S_FER_2"/>
    <property type="match status" value="3"/>
</dbReference>
<dbReference type="EMBL" id="MWDQ01000125">
    <property type="protein sequence ID" value="OQB72509.1"/>
    <property type="molecule type" value="Genomic_DNA"/>
</dbReference>
<proteinExistence type="predicted"/>